<proteinExistence type="predicted"/>
<dbReference type="EMBL" id="LR797132">
    <property type="protein sequence ID" value="CAB4189187.1"/>
    <property type="molecule type" value="Genomic_DNA"/>
</dbReference>
<sequence>MAHFAKLDETNIVIDVIKVHNNELMDNGVESEAKGIEFLVGWSGGYTNWKQTSYEAEVTGFRKNYASKGFLYDPLRNAFIAPKPFGSWVLDEETCRWKAPISYPLDGLMYNWDEPSLSWIEIAP</sequence>
<gene>
    <name evidence="3" type="ORF">UFOVP1034_143</name>
    <name evidence="4" type="ORF">UFOVP1177_143</name>
    <name evidence="5" type="ORF">UFOVP1243_130</name>
    <name evidence="6" type="ORF">UFOVP1581_15</name>
    <name evidence="1" type="ORF">UFOVP854_15</name>
    <name evidence="2" type="ORF">UFOVP964_15</name>
</gene>
<evidence type="ECO:0000313" key="5">
    <source>
        <dbReference type="EMBL" id="CAB4193689.1"/>
    </source>
</evidence>
<dbReference type="EMBL" id="LR797196">
    <property type="protein sequence ID" value="CAB4193689.1"/>
    <property type="molecule type" value="Genomic_DNA"/>
</dbReference>
<evidence type="ECO:0000313" key="1">
    <source>
        <dbReference type="EMBL" id="CAB4166916.1"/>
    </source>
</evidence>
<dbReference type="EMBL" id="LR796979">
    <property type="protein sequence ID" value="CAB4179547.1"/>
    <property type="molecule type" value="Genomic_DNA"/>
</dbReference>
<dbReference type="EMBL" id="LR798433">
    <property type="protein sequence ID" value="CAB5231032.1"/>
    <property type="molecule type" value="Genomic_DNA"/>
</dbReference>
<dbReference type="EMBL" id="LR796798">
    <property type="protein sequence ID" value="CAB4166916.1"/>
    <property type="molecule type" value="Genomic_DNA"/>
</dbReference>
<evidence type="ECO:0000313" key="2">
    <source>
        <dbReference type="EMBL" id="CAB4173909.1"/>
    </source>
</evidence>
<dbReference type="EMBL" id="LR796924">
    <property type="protein sequence ID" value="CAB4173909.1"/>
    <property type="molecule type" value="Genomic_DNA"/>
</dbReference>
<name>A0A6J5R9M2_9CAUD</name>
<accession>A0A6J5R9M2</accession>
<evidence type="ECO:0000313" key="6">
    <source>
        <dbReference type="EMBL" id="CAB5231032.1"/>
    </source>
</evidence>
<organism evidence="5">
    <name type="scientific">uncultured Caudovirales phage</name>
    <dbReference type="NCBI Taxonomy" id="2100421"/>
    <lineage>
        <taxon>Viruses</taxon>
        <taxon>Duplodnaviria</taxon>
        <taxon>Heunggongvirae</taxon>
        <taxon>Uroviricota</taxon>
        <taxon>Caudoviricetes</taxon>
        <taxon>Peduoviridae</taxon>
        <taxon>Maltschvirus</taxon>
        <taxon>Maltschvirus maltsch</taxon>
    </lineage>
</organism>
<reference evidence="5" key="1">
    <citation type="submission" date="2020-05" db="EMBL/GenBank/DDBJ databases">
        <authorList>
            <person name="Chiriac C."/>
            <person name="Salcher M."/>
            <person name="Ghai R."/>
            <person name="Kavagutti S V."/>
        </authorList>
    </citation>
    <scope>NUCLEOTIDE SEQUENCE</scope>
</reference>
<evidence type="ECO:0000313" key="3">
    <source>
        <dbReference type="EMBL" id="CAB4179547.1"/>
    </source>
</evidence>
<evidence type="ECO:0000313" key="4">
    <source>
        <dbReference type="EMBL" id="CAB4189187.1"/>
    </source>
</evidence>
<protein>
    <submittedName>
        <fullName evidence="5">Uncharacterized protein</fullName>
    </submittedName>
</protein>